<feature type="transmembrane region" description="Helical" evidence="1">
    <location>
        <begin position="62"/>
        <end position="84"/>
    </location>
</feature>
<keyword evidence="1" id="KW-0812">Transmembrane</keyword>
<organism evidence="2 3">
    <name type="scientific">Marinicella sediminis</name>
    <dbReference type="NCBI Taxonomy" id="1792834"/>
    <lineage>
        <taxon>Bacteria</taxon>
        <taxon>Pseudomonadati</taxon>
        <taxon>Pseudomonadota</taxon>
        <taxon>Gammaproteobacteria</taxon>
        <taxon>Lysobacterales</taxon>
        <taxon>Marinicellaceae</taxon>
        <taxon>Marinicella</taxon>
    </lineage>
</organism>
<dbReference type="Proteomes" id="UP001595533">
    <property type="component" value="Unassembled WGS sequence"/>
</dbReference>
<feature type="transmembrane region" description="Helical" evidence="1">
    <location>
        <begin position="90"/>
        <end position="109"/>
    </location>
</feature>
<keyword evidence="1" id="KW-0472">Membrane</keyword>
<dbReference type="EMBL" id="JBHRTS010000007">
    <property type="protein sequence ID" value="MFC3195102.1"/>
    <property type="molecule type" value="Genomic_DNA"/>
</dbReference>
<keyword evidence="3" id="KW-1185">Reference proteome</keyword>
<dbReference type="RefSeq" id="WP_077411805.1">
    <property type="nucleotide sequence ID" value="NZ_JBHRTS010000007.1"/>
</dbReference>
<name>A0ABV7JIA6_9GAMM</name>
<sequence>MTRQVVTEGQVDSQKRCSEVDEVYLQQAEQQAFELLYHQRQQFNQRWQQNTIMQWVKNTARWIGIMVCVIGFMICLASVIGGYTWSGSQWPLLLCLGLFLLCGVLLYKAPDFEPVMLRWTDQVSYKSCRKMAQRCIKGAHQMAPFTARYELNAGNISYHRDQQEAGNAVWTRSFKGHALIGEQLTILVKKERSLYPQVVILLPPTDDWLNCLKTHNINHYRSGYG</sequence>
<evidence type="ECO:0000313" key="3">
    <source>
        <dbReference type="Proteomes" id="UP001595533"/>
    </source>
</evidence>
<keyword evidence="1" id="KW-1133">Transmembrane helix</keyword>
<reference evidence="3" key="1">
    <citation type="journal article" date="2019" name="Int. J. Syst. Evol. Microbiol.">
        <title>The Global Catalogue of Microorganisms (GCM) 10K type strain sequencing project: providing services to taxonomists for standard genome sequencing and annotation.</title>
        <authorList>
            <consortium name="The Broad Institute Genomics Platform"/>
            <consortium name="The Broad Institute Genome Sequencing Center for Infectious Disease"/>
            <person name="Wu L."/>
            <person name="Ma J."/>
        </authorList>
    </citation>
    <scope>NUCLEOTIDE SEQUENCE [LARGE SCALE GENOMIC DNA]</scope>
    <source>
        <strain evidence="3">KCTC 42953</strain>
    </source>
</reference>
<proteinExistence type="predicted"/>
<protein>
    <recommendedName>
        <fullName evidence="4">YcxB family protein</fullName>
    </recommendedName>
</protein>
<accession>A0ABV7JIA6</accession>
<evidence type="ECO:0000313" key="2">
    <source>
        <dbReference type="EMBL" id="MFC3195102.1"/>
    </source>
</evidence>
<gene>
    <name evidence="2" type="ORF">ACFODZ_12690</name>
</gene>
<comment type="caution">
    <text evidence="2">The sequence shown here is derived from an EMBL/GenBank/DDBJ whole genome shotgun (WGS) entry which is preliminary data.</text>
</comment>
<evidence type="ECO:0008006" key="4">
    <source>
        <dbReference type="Google" id="ProtNLM"/>
    </source>
</evidence>
<evidence type="ECO:0000256" key="1">
    <source>
        <dbReference type="SAM" id="Phobius"/>
    </source>
</evidence>